<evidence type="ECO:0000313" key="2">
    <source>
        <dbReference type="EMBL" id="AFZ05664.1"/>
    </source>
</evidence>
<dbReference type="Pfam" id="PF22727">
    <property type="entry name" value="NCH2"/>
    <property type="match status" value="1"/>
</dbReference>
<dbReference type="InterPro" id="IPR036389">
    <property type="entry name" value="RNase_III_sf"/>
</dbReference>
<protein>
    <submittedName>
        <fullName evidence="2">Ribonuclease III</fullName>
    </submittedName>
</protein>
<evidence type="ECO:0000259" key="1">
    <source>
        <dbReference type="PROSITE" id="PS50142"/>
    </source>
</evidence>
<dbReference type="SMART" id="SM00535">
    <property type="entry name" value="RIBOc"/>
    <property type="match status" value="1"/>
</dbReference>
<name>K9VDU9_9CYAN</name>
<dbReference type="InterPro" id="IPR000999">
    <property type="entry name" value="RNase_III_dom"/>
</dbReference>
<dbReference type="eggNOG" id="COG0571">
    <property type="taxonomic scope" value="Bacteria"/>
</dbReference>
<dbReference type="OrthoDB" id="517305at2"/>
<reference evidence="2 3" key="1">
    <citation type="submission" date="2012-05" db="EMBL/GenBank/DDBJ databases">
        <title>Finished chromosome of genome of Oscillatoria sp. PCC 7112.</title>
        <authorList>
            <consortium name="US DOE Joint Genome Institute"/>
            <person name="Gugger M."/>
            <person name="Coursin T."/>
            <person name="Rippka R."/>
            <person name="Tandeau De Marsac N."/>
            <person name="Huntemann M."/>
            <person name="Wei C.-L."/>
            <person name="Han J."/>
            <person name="Detter J.C."/>
            <person name="Han C."/>
            <person name="Tapia R."/>
            <person name="Davenport K."/>
            <person name="Daligault H."/>
            <person name="Erkkila T."/>
            <person name="Gu W."/>
            <person name="Munk A.C.C."/>
            <person name="Teshima H."/>
            <person name="Xu Y."/>
            <person name="Chain P."/>
            <person name="Chen A."/>
            <person name="Krypides N."/>
            <person name="Mavromatis K."/>
            <person name="Markowitz V."/>
            <person name="Szeto E."/>
            <person name="Ivanova N."/>
            <person name="Mikhailova N."/>
            <person name="Ovchinnikova G."/>
            <person name="Pagani I."/>
            <person name="Pati A."/>
            <person name="Goodwin L."/>
            <person name="Peters L."/>
            <person name="Pitluck S."/>
            <person name="Woyke T."/>
            <person name="Kerfeld C."/>
        </authorList>
    </citation>
    <scope>NUCLEOTIDE SEQUENCE [LARGE SCALE GENOMIC DNA]</scope>
    <source>
        <strain evidence="2 3">PCC 7112</strain>
    </source>
</reference>
<evidence type="ECO:0000313" key="3">
    <source>
        <dbReference type="Proteomes" id="UP000010478"/>
    </source>
</evidence>
<dbReference type="AlphaFoldDB" id="K9VDU9"/>
<keyword evidence="3" id="KW-1185">Reference proteome</keyword>
<dbReference type="GO" id="GO:0004525">
    <property type="term" value="F:ribonuclease III activity"/>
    <property type="evidence" value="ECO:0007669"/>
    <property type="project" value="InterPro"/>
</dbReference>
<dbReference type="InterPro" id="IPR054501">
    <property type="entry name" value="NCH2"/>
</dbReference>
<dbReference type="Proteomes" id="UP000010478">
    <property type="component" value="Chromosome"/>
</dbReference>
<dbReference type="SUPFAM" id="SSF69065">
    <property type="entry name" value="RNase III domain-like"/>
    <property type="match status" value="2"/>
</dbReference>
<organism evidence="2 3">
    <name type="scientific">Phormidium nigroviride PCC 7112</name>
    <dbReference type="NCBI Taxonomy" id="179408"/>
    <lineage>
        <taxon>Bacteria</taxon>
        <taxon>Bacillati</taxon>
        <taxon>Cyanobacteriota</taxon>
        <taxon>Cyanophyceae</taxon>
        <taxon>Oscillatoriophycideae</taxon>
        <taxon>Oscillatoriales</taxon>
        <taxon>Oscillatoriaceae</taxon>
        <taxon>Phormidium</taxon>
    </lineage>
</organism>
<dbReference type="KEGG" id="oni:Osc7112_1114"/>
<dbReference type="Pfam" id="PF14622">
    <property type="entry name" value="Ribonucleas_3_3"/>
    <property type="match status" value="1"/>
</dbReference>
<dbReference type="HOGENOM" id="CLU_463699_0_0_3"/>
<dbReference type="CDD" id="cd00593">
    <property type="entry name" value="RIBOc"/>
    <property type="match status" value="1"/>
</dbReference>
<accession>K9VDU9</accession>
<gene>
    <name evidence="2" type="ORF">Osc7112_1114</name>
</gene>
<dbReference type="PROSITE" id="PS50142">
    <property type="entry name" value="RNASE_3_2"/>
    <property type="match status" value="2"/>
</dbReference>
<dbReference type="GO" id="GO:0006396">
    <property type="term" value="P:RNA processing"/>
    <property type="evidence" value="ECO:0007669"/>
    <property type="project" value="InterPro"/>
</dbReference>
<feature type="domain" description="RNase III" evidence="1">
    <location>
        <begin position="232"/>
        <end position="331"/>
    </location>
</feature>
<proteinExistence type="predicted"/>
<dbReference type="EMBL" id="CP003614">
    <property type="protein sequence ID" value="AFZ05664.1"/>
    <property type="molecule type" value="Genomic_DNA"/>
</dbReference>
<feature type="domain" description="RNase III" evidence="1">
    <location>
        <begin position="70"/>
        <end position="207"/>
    </location>
</feature>
<sequence length="588" mass="68351">MTVQGTSIVENNLQKVWEELEAARKMQDEWMNYGVDFVDLYVEDAGGDWLEKWGKCEEELEQIKNKKVDIEAVKAAIDIPSFQQTKLLEIALNCRYSTSYYSDRPEESPAWQEVKYKRLSLLGGSIFGAVVTDYLYREYPAIDPDAISTLKARLADPKKLADFAQNLKLNELNWRVWNRKETEEREYNIIVSETCEALFGAIYLELDRDFFRGGNWLIQGWIEPNVSQHGDLTQRRKIGRENEVKRREILGGDILDAIAIDYLYHRFPERNASQLTRWKNMLVAKKIFPKDFKAKLGSHYLELDSNFSRTRDWLVDNFIKSAVDELLEESETQPEYVIDSANPESLPELVSRITDKKWKKEFVRVVSILQPADELLLLMQQKLDSMAAKDETLQQLLIWANHKSQLVQRNFKPAEIRAFYVALVCVLDLALTRVLDPSLKFDRSKVRKLRNSLVKAGKNVEFAEVNECLKLAFDNDVAGILVGIWGLDIEPELKQLLAQFQTEMPDLQNWKKWRKECGSCWLAKFKTAIGYNQNFRPQQKTLLKQYYYAHNLLVECLNSDNCQVTPAVRQKIEDKMLLLSVDLKLVHI</sequence>
<dbReference type="STRING" id="179408.Osc7112_1114"/>
<dbReference type="Gene3D" id="1.10.1520.10">
    <property type="entry name" value="Ribonuclease III domain"/>
    <property type="match status" value="2"/>
</dbReference>
<dbReference type="RefSeq" id="WP_015174990.1">
    <property type="nucleotide sequence ID" value="NC_019729.1"/>
</dbReference>